<evidence type="ECO:0008006" key="3">
    <source>
        <dbReference type="Google" id="ProtNLM"/>
    </source>
</evidence>
<dbReference type="OrthoDB" id="3872037at2"/>
<name>A0A233SUA4_STRDA</name>
<dbReference type="AlphaFoldDB" id="A0A233SUA4"/>
<reference evidence="1 2" key="1">
    <citation type="submission" date="2016-07" db="EMBL/GenBank/DDBJ databases">
        <title>Draft genome of Streptomyces diastatochromogenes.</title>
        <authorList>
            <person name="Podduturi R."/>
            <person name="Lukassen M.B."/>
            <person name="Clausen N."/>
            <person name="Nielsen J.L."/>
            <person name="Jorgensen N.O."/>
        </authorList>
    </citation>
    <scope>NUCLEOTIDE SEQUENCE [LARGE SCALE GENOMIC DNA]</scope>
    <source>
        <strain evidence="1 2">DSM 40608</strain>
    </source>
</reference>
<dbReference type="SUPFAM" id="SSF89957">
    <property type="entry name" value="MTH1187/YkoF-like"/>
    <property type="match status" value="1"/>
</dbReference>
<evidence type="ECO:0000313" key="1">
    <source>
        <dbReference type="EMBL" id="OXY99218.1"/>
    </source>
</evidence>
<evidence type="ECO:0000313" key="2">
    <source>
        <dbReference type="Proteomes" id="UP000215483"/>
    </source>
</evidence>
<protein>
    <recommendedName>
        <fullName evidence="3">Thiamine-binding protein domain-containing protein</fullName>
    </recommendedName>
</protein>
<proteinExistence type="predicted"/>
<sequence length="82" mass="8547">MRLRVEFTTEPFDLDEAPAHALAAREVIEAAELDAVDVGPFGNTAEGGADAVLTAVDALLRRTLEAGATRISLQVNVIGAGE</sequence>
<comment type="caution">
    <text evidence="1">The sequence shown here is derived from an EMBL/GenBank/DDBJ whole genome shotgun (WGS) entry which is preliminary data.</text>
</comment>
<organism evidence="1 2">
    <name type="scientific">Streptomyces diastatochromogenes</name>
    <dbReference type="NCBI Taxonomy" id="42236"/>
    <lineage>
        <taxon>Bacteria</taxon>
        <taxon>Bacillati</taxon>
        <taxon>Actinomycetota</taxon>
        <taxon>Actinomycetes</taxon>
        <taxon>Kitasatosporales</taxon>
        <taxon>Streptomycetaceae</taxon>
        <taxon>Streptomyces</taxon>
    </lineage>
</organism>
<dbReference type="RefSeq" id="WP_094215040.1">
    <property type="nucleotide sequence ID" value="NZ_MCGQ01000006.1"/>
</dbReference>
<gene>
    <name evidence="1" type="ORF">BEK98_04450</name>
</gene>
<accession>A0A233SUA4</accession>
<keyword evidence="2" id="KW-1185">Reference proteome</keyword>
<dbReference type="Proteomes" id="UP000215483">
    <property type="component" value="Unassembled WGS sequence"/>
</dbReference>
<dbReference type="EMBL" id="MCGQ01000006">
    <property type="protein sequence ID" value="OXY99218.1"/>
    <property type="molecule type" value="Genomic_DNA"/>
</dbReference>
<dbReference type="InterPro" id="IPR029756">
    <property type="entry name" value="MTH1187/YkoF-like"/>
</dbReference>